<dbReference type="PROSITE" id="PS51257">
    <property type="entry name" value="PROKAR_LIPOPROTEIN"/>
    <property type="match status" value="1"/>
</dbReference>
<evidence type="ECO:0000313" key="4">
    <source>
        <dbReference type="Proteomes" id="UP001207337"/>
    </source>
</evidence>
<accession>A0ABT3Q085</accession>
<evidence type="ECO:0000259" key="2">
    <source>
        <dbReference type="PROSITE" id="PS50933"/>
    </source>
</evidence>
<dbReference type="Proteomes" id="UP001207337">
    <property type="component" value="Unassembled WGS sequence"/>
</dbReference>
<dbReference type="SMART" id="SM00754">
    <property type="entry name" value="CHRD"/>
    <property type="match status" value="1"/>
</dbReference>
<protein>
    <submittedName>
        <fullName evidence="3">CHRD domain-containing protein</fullName>
    </submittedName>
</protein>
<proteinExistence type="predicted"/>
<feature type="chain" id="PRO_5046585992" evidence="1">
    <location>
        <begin position="24"/>
        <end position="190"/>
    </location>
</feature>
<dbReference type="Pfam" id="PF07452">
    <property type="entry name" value="CHRD"/>
    <property type="match status" value="1"/>
</dbReference>
<feature type="domain" description="CHRD" evidence="2">
    <location>
        <begin position="54"/>
        <end position="190"/>
    </location>
</feature>
<evidence type="ECO:0000256" key="1">
    <source>
        <dbReference type="SAM" id="SignalP"/>
    </source>
</evidence>
<dbReference type="RefSeq" id="WP_265790321.1">
    <property type="nucleotide sequence ID" value="NZ_BAABRS010000003.1"/>
</dbReference>
<evidence type="ECO:0000313" key="3">
    <source>
        <dbReference type="EMBL" id="MCW9713542.1"/>
    </source>
</evidence>
<gene>
    <name evidence="3" type="ORF">LQ318_11585</name>
</gene>
<feature type="signal peptide" evidence="1">
    <location>
        <begin position="1"/>
        <end position="23"/>
    </location>
</feature>
<keyword evidence="4" id="KW-1185">Reference proteome</keyword>
<sequence>MKKKRGWFIGLFAIVFVVGYACADQPLDSPSSGPEQTANLQQIEGKAHASANHDQLNFRTHLQGNNEVPAVETNAQGQATFKMSKDGSSISYKLIVSNIENVLMAHIHNAPAGENGGVVVWLYPASPPPALIEGQFQGVLAEGTITADNLVGSLAGQTLDDLIEEIKAGNTYVNVHTTQVPSGEIRGQIH</sequence>
<reference evidence="3 4" key="1">
    <citation type="submission" date="2021-11" db="EMBL/GenBank/DDBJ databases">
        <title>Aliifidinibius sp. nov., a new bacterium isolated from saline soil.</title>
        <authorList>
            <person name="Galisteo C."/>
            <person name="De La Haba R."/>
            <person name="Sanchez-Porro C."/>
            <person name="Ventosa A."/>
        </authorList>
    </citation>
    <scope>NUCLEOTIDE SEQUENCE [LARGE SCALE GENOMIC DNA]</scope>
    <source>
        <strain evidence="3 4">KACC 190600</strain>
    </source>
</reference>
<dbReference type="PROSITE" id="PS50933">
    <property type="entry name" value="CHRD"/>
    <property type="match status" value="1"/>
</dbReference>
<comment type="caution">
    <text evidence="3">The sequence shown here is derived from an EMBL/GenBank/DDBJ whole genome shotgun (WGS) entry which is preliminary data.</text>
</comment>
<organism evidence="3 4">
    <name type="scientific">Fodinibius salicampi</name>
    <dbReference type="NCBI Taxonomy" id="1920655"/>
    <lineage>
        <taxon>Bacteria</taxon>
        <taxon>Pseudomonadati</taxon>
        <taxon>Balneolota</taxon>
        <taxon>Balneolia</taxon>
        <taxon>Balneolales</taxon>
        <taxon>Balneolaceae</taxon>
        <taxon>Fodinibius</taxon>
    </lineage>
</organism>
<name>A0ABT3Q085_9BACT</name>
<keyword evidence="1" id="KW-0732">Signal</keyword>
<dbReference type="EMBL" id="JAJNDC010000003">
    <property type="protein sequence ID" value="MCW9713542.1"/>
    <property type="molecule type" value="Genomic_DNA"/>
</dbReference>
<dbReference type="InterPro" id="IPR010895">
    <property type="entry name" value="CHRD"/>
</dbReference>